<name>A0ABU1YGI0_ROSSA</name>
<dbReference type="PRINTS" id="PR01302">
    <property type="entry name" value="TYPE3IMPPROT"/>
</dbReference>
<evidence type="ECO:0000256" key="6">
    <source>
        <dbReference type="ARBA" id="ARBA00023136"/>
    </source>
</evidence>
<evidence type="ECO:0000256" key="2">
    <source>
        <dbReference type="ARBA" id="ARBA00006257"/>
    </source>
</evidence>
<gene>
    <name evidence="8" type="ORF">J2X20_000589</name>
</gene>
<sequence length="220" mass="24171">MNTTGMPEPMTLVALILAFGVAPFVAMMVTSYTKLVIVFGLLRTALGLQQTPPNMVLNGIAIILSIYIMAPVGMEVAEALRHRQAGAKSEGWSDVVSVLDAGKAPLKAFLQKHTQERERQFFLKSAATIWPKEQADKLQADDFLVMVPSFTLSELTRAFQVGFVLYLVFVVVDLIVATVLLALGMSMISPTTISLPFKLLLFVMLDGWARLIHGLVLSYR</sequence>
<proteinExistence type="inferred from homology"/>
<accession>A0ABU1YGI0</accession>
<dbReference type="NCBIfam" id="TIGR01102">
    <property type="entry name" value="yscR"/>
    <property type="match status" value="1"/>
</dbReference>
<keyword evidence="3 7" id="KW-1003">Cell membrane</keyword>
<comment type="similarity">
    <text evidence="2 7">Belongs to the FliP/MopC/SpaP family.</text>
</comment>
<feature type="transmembrane region" description="Helical" evidence="7">
    <location>
        <begin position="55"/>
        <end position="74"/>
    </location>
</feature>
<dbReference type="Pfam" id="PF00813">
    <property type="entry name" value="FliP"/>
    <property type="match status" value="1"/>
</dbReference>
<organism evidence="8 9">
    <name type="scientific">Roseateles saccharophilus</name>
    <name type="common">Pseudomonas saccharophila</name>
    <dbReference type="NCBI Taxonomy" id="304"/>
    <lineage>
        <taxon>Bacteria</taxon>
        <taxon>Pseudomonadati</taxon>
        <taxon>Pseudomonadota</taxon>
        <taxon>Betaproteobacteria</taxon>
        <taxon>Burkholderiales</taxon>
        <taxon>Sphaerotilaceae</taxon>
        <taxon>Roseateles</taxon>
    </lineage>
</organism>
<evidence type="ECO:0000313" key="9">
    <source>
        <dbReference type="Proteomes" id="UP001180453"/>
    </source>
</evidence>
<evidence type="ECO:0000256" key="1">
    <source>
        <dbReference type="ARBA" id="ARBA00004651"/>
    </source>
</evidence>
<dbReference type="InterPro" id="IPR005773">
    <property type="entry name" value="T3SS_YscR-like"/>
</dbReference>
<dbReference type="Proteomes" id="UP001180453">
    <property type="component" value="Unassembled WGS sequence"/>
</dbReference>
<dbReference type="PANTHER" id="PTHR30587:SF2">
    <property type="entry name" value="SURFACE PRESENTATION OF ANTIGENS PROTEIN SPAP"/>
    <property type="match status" value="1"/>
</dbReference>
<dbReference type="EMBL" id="JAVDXU010000001">
    <property type="protein sequence ID" value="MDR7267960.1"/>
    <property type="molecule type" value="Genomic_DNA"/>
</dbReference>
<keyword evidence="9" id="KW-1185">Reference proteome</keyword>
<dbReference type="NCBIfam" id="NF009438">
    <property type="entry name" value="PRK12797.1"/>
    <property type="match status" value="1"/>
</dbReference>
<dbReference type="PANTHER" id="PTHR30587">
    <property type="entry name" value="FLAGELLAR BIOSYNTHETIC PROTEIN FLIP"/>
    <property type="match status" value="1"/>
</dbReference>
<evidence type="ECO:0000256" key="5">
    <source>
        <dbReference type="ARBA" id="ARBA00022989"/>
    </source>
</evidence>
<comment type="caution">
    <text evidence="8">The sequence shown here is derived from an EMBL/GenBank/DDBJ whole genome shotgun (WGS) entry which is preliminary data.</text>
</comment>
<keyword evidence="4 7" id="KW-0812">Transmembrane</keyword>
<feature type="transmembrane region" description="Helical" evidence="7">
    <location>
        <begin position="12"/>
        <end position="35"/>
    </location>
</feature>
<evidence type="ECO:0000256" key="7">
    <source>
        <dbReference type="RuleBase" id="RU362070"/>
    </source>
</evidence>
<evidence type="ECO:0000256" key="4">
    <source>
        <dbReference type="ARBA" id="ARBA00022692"/>
    </source>
</evidence>
<feature type="transmembrane region" description="Helical" evidence="7">
    <location>
        <begin position="163"/>
        <end position="187"/>
    </location>
</feature>
<dbReference type="InterPro" id="IPR005838">
    <property type="entry name" value="T3SS_IM_P"/>
</dbReference>
<keyword evidence="5 7" id="KW-1133">Transmembrane helix</keyword>
<reference evidence="8 9" key="1">
    <citation type="submission" date="2023-07" db="EMBL/GenBank/DDBJ databases">
        <title>Sorghum-associated microbial communities from plants grown in Nebraska, USA.</title>
        <authorList>
            <person name="Schachtman D."/>
        </authorList>
    </citation>
    <scope>NUCLEOTIDE SEQUENCE [LARGE SCALE GENOMIC DNA]</scope>
    <source>
        <strain evidence="8 9">BE314</strain>
    </source>
</reference>
<protein>
    <submittedName>
        <fullName evidence="8">Type III secretion protein R</fullName>
    </submittedName>
</protein>
<feature type="transmembrane region" description="Helical" evidence="7">
    <location>
        <begin position="199"/>
        <end position="219"/>
    </location>
</feature>
<comment type="subcellular location">
    <subcellularLocation>
        <location evidence="1">Cell membrane</location>
        <topology evidence="1">Multi-pass membrane protein</topology>
    </subcellularLocation>
</comment>
<dbReference type="PROSITE" id="PS01061">
    <property type="entry name" value="FLIP_2"/>
    <property type="match status" value="1"/>
</dbReference>
<evidence type="ECO:0000313" key="8">
    <source>
        <dbReference type="EMBL" id="MDR7267960.1"/>
    </source>
</evidence>
<evidence type="ECO:0000256" key="3">
    <source>
        <dbReference type="ARBA" id="ARBA00022475"/>
    </source>
</evidence>
<keyword evidence="6 7" id="KW-0472">Membrane</keyword>